<reference evidence="1 2" key="1">
    <citation type="submission" date="2015-01" db="EMBL/GenBank/DDBJ databases">
        <title>Evolution of Trichinella species and genotypes.</title>
        <authorList>
            <person name="Korhonen P.K."/>
            <person name="Edoardo P."/>
            <person name="Giuseppe L.R."/>
            <person name="Gasser R.B."/>
        </authorList>
    </citation>
    <scope>NUCLEOTIDE SEQUENCE [LARGE SCALE GENOMIC DNA]</scope>
    <source>
        <strain evidence="1">ISS470</strain>
    </source>
</reference>
<dbReference type="Proteomes" id="UP000054995">
    <property type="component" value="Unassembled WGS sequence"/>
</dbReference>
<accession>A0A0V1FAH1</accession>
<dbReference type="EMBL" id="JYDT01000150">
    <property type="protein sequence ID" value="KRY83133.1"/>
    <property type="molecule type" value="Genomic_DNA"/>
</dbReference>
<protein>
    <submittedName>
        <fullName evidence="1">Uncharacterized protein</fullName>
    </submittedName>
</protein>
<proteinExistence type="predicted"/>
<name>A0A0V1FAH1_TRIPS</name>
<dbReference type="AlphaFoldDB" id="A0A0V1FAH1"/>
<comment type="caution">
    <text evidence="1">The sequence shown here is derived from an EMBL/GenBank/DDBJ whole genome shotgun (WGS) entry which is preliminary data.</text>
</comment>
<organism evidence="1 2">
    <name type="scientific">Trichinella pseudospiralis</name>
    <name type="common">Parasitic roundworm</name>
    <dbReference type="NCBI Taxonomy" id="6337"/>
    <lineage>
        <taxon>Eukaryota</taxon>
        <taxon>Metazoa</taxon>
        <taxon>Ecdysozoa</taxon>
        <taxon>Nematoda</taxon>
        <taxon>Enoplea</taxon>
        <taxon>Dorylaimia</taxon>
        <taxon>Trichinellida</taxon>
        <taxon>Trichinellidae</taxon>
        <taxon>Trichinella</taxon>
    </lineage>
</organism>
<evidence type="ECO:0000313" key="2">
    <source>
        <dbReference type="Proteomes" id="UP000054995"/>
    </source>
</evidence>
<keyword evidence="2" id="KW-1185">Reference proteome</keyword>
<gene>
    <name evidence="1" type="ORF">T4D_10131</name>
</gene>
<evidence type="ECO:0000313" key="1">
    <source>
        <dbReference type="EMBL" id="KRY83133.1"/>
    </source>
</evidence>
<sequence>MLTLFNGEAGDGGAFGVVSWLLFAFKEQPDSIDDVVIGIERRNHCSGHLFGQSNKNIQLEFENVGGGGGTLFNVTLHTPAITTVRPSVQICCNSMQIS</sequence>